<dbReference type="Proteomes" id="UP001280121">
    <property type="component" value="Unassembled WGS sequence"/>
</dbReference>
<proteinExistence type="predicted"/>
<comment type="caution">
    <text evidence="1">The sequence shown here is derived from an EMBL/GenBank/DDBJ whole genome shotgun (WGS) entry which is preliminary data.</text>
</comment>
<dbReference type="AlphaFoldDB" id="A0AAD9TXW1"/>
<name>A0AAD9TXW1_9ROSI</name>
<organism evidence="1 2">
    <name type="scientific">Dipteronia dyeriana</name>
    <dbReference type="NCBI Taxonomy" id="168575"/>
    <lineage>
        <taxon>Eukaryota</taxon>
        <taxon>Viridiplantae</taxon>
        <taxon>Streptophyta</taxon>
        <taxon>Embryophyta</taxon>
        <taxon>Tracheophyta</taxon>
        <taxon>Spermatophyta</taxon>
        <taxon>Magnoliopsida</taxon>
        <taxon>eudicotyledons</taxon>
        <taxon>Gunneridae</taxon>
        <taxon>Pentapetalae</taxon>
        <taxon>rosids</taxon>
        <taxon>malvids</taxon>
        <taxon>Sapindales</taxon>
        <taxon>Sapindaceae</taxon>
        <taxon>Hippocastanoideae</taxon>
        <taxon>Acereae</taxon>
        <taxon>Dipteronia</taxon>
    </lineage>
</organism>
<accession>A0AAD9TXW1</accession>
<reference evidence="1" key="1">
    <citation type="journal article" date="2023" name="Plant J.">
        <title>Genome sequences and population genomics provide insights into the demographic history, inbreeding, and mutation load of two 'living fossil' tree species of Dipteronia.</title>
        <authorList>
            <person name="Feng Y."/>
            <person name="Comes H.P."/>
            <person name="Chen J."/>
            <person name="Zhu S."/>
            <person name="Lu R."/>
            <person name="Zhang X."/>
            <person name="Li P."/>
            <person name="Qiu J."/>
            <person name="Olsen K.M."/>
            <person name="Qiu Y."/>
        </authorList>
    </citation>
    <scope>NUCLEOTIDE SEQUENCE</scope>
    <source>
        <strain evidence="1">KIB01</strain>
    </source>
</reference>
<sequence>MKVGLGSTHVKNISGWELTKQVHKTGRWKRVRREGCVASEVYENGSNLGKRISSDYDTIQQGSSKKTKETPQSVIGKLIEADETGNCDAYLQKATDSETVATVEISGDGGY</sequence>
<keyword evidence="2" id="KW-1185">Reference proteome</keyword>
<evidence type="ECO:0000313" key="2">
    <source>
        <dbReference type="Proteomes" id="UP001280121"/>
    </source>
</evidence>
<protein>
    <submittedName>
        <fullName evidence="1">Uncharacterized protein</fullName>
    </submittedName>
</protein>
<gene>
    <name evidence="1" type="ORF">Ddye_019241</name>
</gene>
<evidence type="ECO:0000313" key="1">
    <source>
        <dbReference type="EMBL" id="KAK2644046.1"/>
    </source>
</evidence>
<dbReference type="EMBL" id="JANJYI010000006">
    <property type="protein sequence ID" value="KAK2644046.1"/>
    <property type="molecule type" value="Genomic_DNA"/>
</dbReference>